<name>A0A4P6JT32_KTERU</name>
<sequence>MSSNDFCSIQDITPLHTLYTSPNELEAIEEAMLHYIYILAPGRASREHTEFIKLLQSFRQRYQDALYTLKHSTSIQKQAQSLLPITATPTELIAFCVASYAYISFWEHCQQAWKEVIVHLRSVSQRYAASLSFL</sequence>
<evidence type="ECO:0000313" key="2">
    <source>
        <dbReference type="Proteomes" id="UP000290365"/>
    </source>
</evidence>
<organism evidence="1 2">
    <name type="scientific">Ktedonosporobacter rubrisoli</name>
    <dbReference type="NCBI Taxonomy" id="2509675"/>
    <lineage>
        <taxon>Bacteria</taxon>
        <taxon>Bacillati</taxon>
        <taxon>Chloroflexota</taxon>
        <taxon>Ktedonobacteria</taxon>
        <taxon>Ktedonobacterales</taxon>
        <taxon>Ktedonosporobacteraceae</taxon>
        <taxon>Ktedonosporobacter</taxon>
    </lineage>
</organism>
<dbReference type="Proteomes" id="UP000290365">
    <property type="component" value="Chromosome"/>
</dbReference>
<accession>A0A4P6JT32</accession>
<gene>
    <name evidence="1" type="ORF">EPA93_21550</name>
</gene>
<dbReference type="AlphaFoldDB" id="A0A4P6JT32"/>
<dbReference type="RefSeq" id="WP_129889493.1">
    <property type="nucleotide sequence ID" value="NZ_CP035758.1"/>
</dbReference>
<protein>
    <submittedName>
        <fullName evidence="1">Uncharacterized protein</fullName>
    </submittedName>
</protein>
<dbReference type="EMBL" id="CP035758">
    <property type="protein sequence ID" value="QBD78440.1"/>
    <property type="molecule type" value="Genomic_DNA"/>
</dbReference>
<proteinExistence type="predicted"/>
<evidence type="ECO:0000313" key="1">
    <source>
        <dbReference type="EMBL" id="QBD78440.1"/>
    </source>
</evidence>
<reference evidence="1 2" key="1">
    <citation type="submission" date="2019-01" db="EMBL/GenBank/DDBJ databases">
        <title>Ktedonosporobacter rubrisoli SCAWS-G2.</title>
        <authorList>
            <person name="Huang Y."/>
            <person name="Yan B."/>
        </authorList>
    </citation>
    <scope>NUCLEOTIDE SEQUENCE [LARGE SCALE GENOMIC DNA]</scope>
    <source>
        <strain evidence="1 2">SCAWS-G2</strain>
    </source>
</reference>
<dbReference type="KEGG" id="kbs:EPA93_21550"/>
<keyword evidence="2" id="KW-1185">Reference proteome</keyword>